<gene>
    <name evidence="2" type="ORF">FMM80_20480</name>
</gene>
<dbReference type="RefSeq" id="WP_162205878.1">
    <property type="nucleotide sequence ID" value="NZ_VIRB01000123.1"/>
</dbReference>
<dbReference type="EMBL" id="VIRB01000123">
    <property type="protein sequence ID" value="NDO70896.1"/>
    <property type="molecule type" value="Genomic_DNA"/>
</dbReference>
<dbReference type="Proteomes" id="UP000474104">
    <property type="component" value="Unassembled WGS sequence"/>
</dbReference>
<feature type="transmembrane region" description="Helical" evidence="1">
    <location>
        <begin position="236"/>
        <end position="257"/>
    </location>
</feature>
<evidence type="ECO:0000313" key="2">
    <source>
        <dbReference type="EMBL" id="NDO70896.1"/>
    </source>
</evidence>
<evidence type="ECO:0000256" key="1">
    <source>
        <dbReference type="SAM" id="Phobius"/>
    </source>
</evidence>
<feature type="transmembrane region" description="Helical" evidence="1">
    <location>
        <begin position="64"/>
        <end position="81"/>
    </location>
</feature>
<feature type="transmembrane region" description="Helical" evidence="1">
    <location>
        <begin position="6"/>
        <end position="27"/>
    </location>
</feature>
<comment type="caution">
    <text evidence="2">The sequence shown here is derived from an EMBL/GenBank/DDBJ whole genome shotgun (WGS) entry which is preliminary data.</text>
</comment>
<accession>A0A9X5CFK4</accession>
<evidence type="ECO:0000313" key="3">
    <source>
        <dbReference type="Proteomes" id="UP000474104"/>
    </source>
</evidence>
<feature type="transmembrane region" description="Helical" evidence="1">
    <location>
        <begin position="318"/>
        <end position="336"/>
    </location>
</feature>
<feature type="transmembrane region" description="Helical" evidence="1">
    <location>
        <begin position="102"/>
        <end position="120"/>
    </location>
</feature>
<feature type="non-terminal residue" evidence="2">
    <location>
        <position position="342"/>
    </location>
</feature>
<proteinExistence type="predicted"/>
<dbReference type="AlphaFoldDB" id="A0A9X5CFK4"/>
<protein>
    <submittedName>
        <fullName evidence="2">Uncharacterized protein</fullName>
    </submittedName>
</protein>
<organism evidence="2 3">
    <name type="scientific">Schaedlerella arabinosiphila</name>
    <dbReference type="NCBI Taxonomy" id="2044587"/>
    <lineage>
        <taxon>Bacteria</taxon>
        <taxon>Bacillati</taxon>
        <taxon>Bacillota</taxon>
        <taxon>Clostridia</taxon>
        <taxon>Lachnospirales</taxon>
        <taxon>Lachnospiraceae</taxon>
        <taxon>Schaedlerella</taxon>
    </lineage>
</organism>
<keyword evidence="1" id="KW-0812">Transmembrane</keyword>
<keyword evidence="1" id="KW-1133">Transmembrane helix</keyword>
<feature type="transmembrane region" description="Helical" evidence="1">
    <location>
        <begin position="126"/>
        <end position="151"/>
    </location>
</feature>
<feature type="transmembrane region" description="Helical" evidence="1">
    <location>
        <begin position="171"/>
        <end position="190"/>
    </location>
</feature>
<feature type="transmembrane region" description="Helical" evidence="1">
    <location>
        <begin position="266"/>
        <end position="285"/>
    </location>
</feature>
<reference evidence="2 3" key="1">
    <citation type="submission" date="2019-07" db="EMBL/GenBank/DDBJ databases">
        <title>Draft genome sequences of 15 bacterial species constituting the stable defined intestinal microbiota of the GM15 gnotobiotic mouse model.</title>
        <authorList>
            <person name="Elie C."/>
            <person name="Mathieu A."/>
            <person name="Saliou A."/>
            <person name="Darnaud M."/>
            <person name="Leulier F."/>
            <person name="Tamellini A."/>
        </authorList>
    </citation>
    <scope>NUCLEOTIDE SEQUENCE [LARGE SCALE GENOMIC DNA]</scope>
    <source>
        <strain evidence="3">ASF 502</strain>
    </source>
</reference>
<feature type="transmembrane region" description="Helical" evidence="1">
    <location>
        <begin position="39"/>
        <end position="58"/>
    </location>
</feature>
<name>A0A9X5CFK4_9FIRM</name>
<keyword evidence="1" id="KW-0472">Membrane</keyword>
<sequence>MVSLWGFLWMLLFAGLYYFDSIVSVLGRGKDYLLQQVKPQILVTVLELIGCAVILAGSGIEFQAPTRVILYIISLISTVNYTKKIEYISSLIDYTWKKVLIILLYVYAAFALVGQRIWIYPLSIKLTVAGLFVFVCTIFWFIPVVQSILYYMEKVCLYSFTSIPKMKTWKFVAASVLILLLPAVYILFAYNPGISSMDTVVTMVTNAQNLQGMADWHPAFYCMILSIIEKVWNSTYSIIIVQYFFWIYVVLELILYLRKKGIRESILIAVILFTGFNAGNILHINTIWKDIPYTLSLFWALIIIAKISIDFEKYKCKWYIYLEIIVALVGVCLYRKNGVVSF</sequence>